<dbReference type="RefSeq" id="WP_179618280.1">
    <property type="nucleotide sequence ID" value="NZ_JACCBW010000001.1"/>
</dbReference>
<reference evidence="2 3" key="2">
    <citation type="submission" date="2020-08" db="EMBL/GenBank/DDBJ databases">
        <title>The Agave Microbiome: Exploring the role of microbial communities in plant adaptations to desert environments.</title>
        <authorList>
            <person name="Partida-Martinez L.P."/>
        </authorList>
    </citation>
    <scope>NUCLEOTIDE SEQUENCE [LARGE SCALE GENOMIC DNA]</scope>
    <source>
        <strain evidence="2 3">AT2.17</strain>
    </source>
</reference>
<keyword evidence="3" id="KW-1185">Reference proteome</keyword>
<organism evidence="2 3">
    <name type="scientific">Nocardioides cavernae</name>
    <dbReference type="NCBI Taxonomy" id="1921566"/>
    <lineage>
        <taxon>Bacteria</taxon>
        <taxon>Bacillati</taxon>
        <taxon>Actinomycetota</taxon>
        <taxon>Actinomycetes</taxon>
        <taxon>Propionibacteriales</taxon>
        <taxon>Nocardioidaceae</taxon>
        <taxon>Nocardioides</taxon>
    </lineage>
</organism>
<proteinExistence type="predicted"/>
<sequence>MLLHDLKGEYGDIIVADTSLTGDSDAVSVAALVCARHAAANLNHELARMPSPERSDFVWQFVPGPDEDSAHRAFWDLLATKLYAYVTRFFPASWQSLAGLTDAPDWSMPVWRTPVGVVCDLFVYLTPWDDDLDIAAVAQRALDLAGVSFGPEVVGVRVLPLFAPYLARWHFPDGTWTPLGDRTDLPDALTASTSQPPVGGPGRGFGRAFEVAR</sequence>
<dbReference type="AlphaFoldDB" id="A0A7Y9H116"/>
<feature type="region of interest" description="Disordered" evidence="1">
    <location>
        <begin position="182"/>
        <end position="203"/>
    </location>
</feature>
<accession>A0A7Y9H116</accession>
<reference evidence="2 3" key="1">
    <citation type="submission" date="2020-07" db="EMBL/GenBank/DDBJ databases">
        <authorList>
            <person name="Partida-Martinez L."/>
            <person name="Huntemann M."/>
            <person name="Clum A."/>
            <person name="Wang J."/>
            <person name="Palaniappan K."/>
            <person name="Ritter S."/>
            <person name="Chen I.-M."/>
            <person name="Stamatis D."/>
            <person name="Reddy T."/>
            <person name="O'Malley R."/>
            <person name="Daum C."/>
            <person name="Shapiro N."/>
            <person name="Ivanova N."/>
            <person name="Kyrpides N."/>
            <person name="Woyke T."/>
        </authorList>
    </citation>
    <scope>NUCLEOTIDE SEQUENCE [LARGE SCALE GENOMIC DNA]</scope>
    <source>
        <strain evidence="2 3">AT2.17</strain>
    </source>
</reference>
<dbReference type="Proteomes" id="UP000549911">
    <property type="component" value="Unassembled WGS sequence"/>
</dbReference>
<protein>
    <submittedName>
        <fullName evidence="2">Uncharacterized protein</fullName>
    </submittedName>
</protein>
<evidence type="ECO:0000256" key="1">
    <source>
        <dbReference type="SAM" id="MobiDB-lite"/>
    </source>
</evidence>
<gene>
    <name evidence="2" type="ORF">F4692_000760</name>
</gene>
<evidence type="ECO:0000313" key="3">
    <source>
        <dbReference type="Proteomes" id="UP000549911"/>
    </source>
</evidence>
<comment type="caution">
    <text evidence="2">The sequence shown here is derived from an EMBL/GenBank/DDBJ whole genome shotgun (WGS) entry which is preliminary data.</text>
</comment>
<dbReference type="EMBL" id="JACCBW010000001">
    <property type="protein sequence ID" value="NYE35656.1"/>
    <property type="molecule type" value="Genomic_DNA"/>
</dbReference>
<evidence type="ECO:0000313" key="2">
    <source>
        <dbReference type="EMBL" id="NYE35656.1"/>
    </source>
</evidence>
<name>A0A7Y9H116_9ACTN</name>